<comment type="caution">
    <text evidence="1">The sequence shown here is derived from an EMBL/GenBank/DDBJ whole genome shotgun (WGS) entry which is preliminary data.</text>
</comment>
<evidence type="ECO:0000313" key="1">
    <source>
        <dbReference type="EMBL" id="GIG21138.1"/>
    </source>
</evidence>
<protein>
    <submittedName>
        <fullName evidence="1">Uncharacterized protein</fullName>
    </submittedName>
</protein>
<sequence length="277" mass="29208">MHLRGVRQVAAGTPAGLGTLPAETRHGEVVSPPIAGFPQGRLLTLLHGVLDDRVALASIAAAMNALTAEDINYGAAHWTREDSSDLSSALLNNAGLTGFILNATQLSQDTALAEQGESTRALIGFGRDAAGMIPIAGKLTSYGFGKALDAMQASAESKWASAVARVQDEQTSALDSASTDLQITTAVALMQHGHMLTDDSSLRADGSMSDQAAFPWMRGGRLDPSVLTDSAARDRMIVWMRGPDGDPMVEYVQLIDDAFGSGRDEHDQSGWSQEGDK</sequence>
<dbReference type="Proteomes" id="UP000632740">
    <property type="component" value="Unassembled WGS sequence"/>
</dbReference>
<dbReference type="EMBL" id="BONK01000005">
    <property type="protein sequence ID" value="GIG21138.1"/>
    <property type="molecule type" value="Genomic_DNA"/>
</dbReference>
<reference evidence="1" key="1">
    <citation type="submission" date="2021-01" db="EMBL/GenBank/DDBJ databases">
        <title>Whole genome shotgun sequence of Cellulomonas chitinilytica NBRC 110799.</title>
        <authorList>
            <person name="Komaki H."/>
            <person name="Tamura T."/>
        </authorList>
    </citation>
    <scope>NUCLEOTIDE SEQUENCE</scope>
    <source>
        <strain evidence="1">NBRC 110799</strain>
    </source>
</reference>
<dbReference type="AlphaFoldDB" id="A0A919P0N3"/>
<keyword evidence="2" id="KW-1185">Reference proteome</keyword>
<accession>A0A919P0N3</accession>
<proteinExistence type="predicted"/>
<organism evidence="1 2">
    <name type="scientific">Cellulomonas chitinilytica</name>
    <dbReference type="NCBI Taxonomy" id="398759"/>
    <lineage>
        <taxon>Bacteria</taxon>
        <taxon>Bacillati</taxon>
        <taxon>Actinomycetota</taxon>
        <taxon>Actinomycetes</taxon>
        <taxon>Micrococcales</taxon>
        <taxon>Cellulomonadaceae</taxon>
        <taxon>Cellulomonas</taxon>
    </lineage>
</organism>
<gene>
    <name evidence="1" type="ORF">Cch01nite_18620</name>
</gene>
<name>A0A919P0N3_9CELL</name>
<evidence type="ECO:0000313" key="2">
    <source>
        <dbReference type="Proteomes" id="UP000632740"/>
    </source>
</evidence>